<dbReference type="PROSITE" id="PS52052">
    <property type="entry name" value="PEHE"/>
    <property type="match status" value="1"/>
</dbReference>
<accession>A0AAV4NED8</accession>
<evidence type="ECO:0000313" key="3">
    <source>
        <dbReference type="EMBL" id="GIX81762.1"/>
    </source>
</evidence>
<dbReference type="PANTHER" id="PTHR21656">
    <property type="entry name" value="MALE-SPECIFIC LETHAL-1 PROTEIN"/>
    <property type="match status" value="1"/>
</dbReference>
<dbReference type="InterPro" id="IPR026711">
    <property type="entry name" value="Msl-1"/>
</dbReference>
<gene>
    <name evidence="3" type="primary">AVEN_160276_1</name>
    <name evidence="3" type="ORF">CDAR_195451</name>
</gene>
<feature type="compositionally biased region" description="Basic residues" evidence="1">
    <location>
        <begin position="300"/>
        <end position="313"/>
    </location>
</feature>
<evidence type="ECO:0000256" key="1">
    <source>
        <dbReference type="SAM" id="MobiDB-lite"/>
    </source>
</evidence>
<name>A0AAV4NED8_9ARAC</name>
<organism evidence="3 4">
    <name type="scientific">Caerostris darwini</name>
    <dbReference type="NCBI Taxonomy" id="1538125"/>
    <lineage>
        <taxon>Eukaryota</taxon>
        <taxon>Metazoa</taxon>
        <taxon>Ecdysozoa</taxon>
        <taxon>Arthropoda</taxon>
        <taxon>Chelicerata</taxon>
        <taxon>Arachnida</taxon>
        <taxon>Araneae</taxon>
        <taxon>Araneomorphae</taxon>
        <taxon>Entelegynae</taxon>
        <taxon>Araneoidea</taxon>
        <taxon>Araneidae</taxon>
        <taxon>Caerostris</taxon>
    </lineage>
</organism>
<comment type="caution">
    <text evidence="3">The sequence shown here is derived from an EMBL/GenBank/DDBJ whole genome shotgun (WGS) entry which is preliminary data.</text>
</comment>
<feature type="domain" description="PEHE" evidence="2">
    <location>
        <begin position="341"/>
        <end position="453"/>
    </location>
</feature>
<feature type="compositionally biased region" description="Polar residues" evidence="1">
    <location>
        <begin position="280"/>
        <end position="294"/>
    </location>
</feature>
<dbReference type="GO" id="GO:0072487">
    <property type="term" value="C:MSL complex"/>
    <property type="evidence" value="ECO:0007669"/>
    <property type="project" value="InterPro"/>
</dbReference>
<dbReference type="SMART" id="SM01300">
    <property type="entry name" value="PEHE"/>
    <property type="match status" value="1"/>
</dbReference>
<sequence>MKPGIVDADRFKVDGRQSVNGRKISNNSLVLNGADENLNYAAEDESVVRQVILAAAYHDHISCTKSANLCQKVDGAREGREALPCETDHIYANCSESKNNKSHTSTVPSKNKNKKLTIENTNLRTMLITDLDMISQLREELEQKKEIFDHREETEMLKACLQHRERAMCLLYRNYSKSDKDNTNNSGLKNNIVENGNVLANGSSTVENGNLSRHPNINTPATSLATRYFGRRSKTVPSRALKRRYMGPPKSLPTKKTIVKVESSTASISSASEVNDVDQQEIQGPTQLQENGTTEDGIRRVRKRRGRKPKKVPIKTDYLTTDKAYFVPDFRSPTHSFSSSQIDVPSWRLKPVTSFYQMEGTENINDSNFERRHQKFETDEKRRKRWDAQRSRDTKTMKKKRSRNKENSEQRMSHSFQPDPLHIEYIEVTEQLPVMAFGHPIPLFEPCEFSLPWLCEDNLVKDPVVKAKRGRPCSTGPKVT</sequence>
<reference evidence="3 4" key="1">
    <citation type="submission" date="2021-06" db="EMBL/GenBank/DDBJ databases">
        <title>Caerostris darwini draft genome.</title>
        <authorList>
            <person name="Kono N."/>
            <person name="Arakawa K."/>
        </authorList>
    </citation>
    <scope>NUCLEOTIDE SEQUENCE [LARGE SCALE GENOMIC DNA]</scope>
</reference>
<feature type="region of interest" description="Disordered" evidence="1">
    <location>
        <begin position="365"/>
        <end position="416"/>
    </location>
</feature>
<dbReference type="Pfam" id="PF15275">
    <property type="entry name" value="PEHE"/>
    <property type="match status" value="1"/>
</dbReference>
<evidence type="ECO:0000259" key="2">
    <source>
        <dbReference type="PROSITE" id="PS52052"/>
    </source>
</evidence>
<dbReference type="GO" id="GO:0003682">
    <property type="term" value="F:chromatin binding"/>
    <property type="evidence" value="ECO:0007669"/>
    <property type="project" value="TreeGrafter"/>
</dbReference>
<dbReference type="InterPro" id="IPR029332">
    <property type="entry name" value="PEHE_dom"/>
</dbReference>
<evidence type="ECO:0000313" key="4">
    <source>
        <dbReference type="Proteomes" id="UP001054837"/>
    </source>
</evidence>
<dbReference type="PANTHER" id="PTHR21656:SF2">
    <property type="entry name" value="MALE-SPECIFIC LETHAL 1 HOMOLOG"/>
    <property type="match status" value="1"/>
</dbReference>
<dbReference type="AlphaFoldDB" id="A0AAV4NED8"/>
<dbReference type="Proteomes" id="UP001054837">
    <property type="component" value="Unassembled WGS sequence"/>
</dbReference>
<feature type="compositionally biased region" description="Basic and acidic residues" evidence="1">
    <location>
        <begin position="368"/>
        <end position="396"/>
    </location>
</feature>
<dbReference type="Gene3D" id="6.10.250.3170">
    <property type="match status" value="1"/>
</dbReference>
<keyword evidence="4" id="KW-1185">Reference proteome</keyword>
<protein>
    <submittedName>
        <fullName evidence="3">PEHE domain-containing protein</fullName>
    </submittedName>
</protein>
<dbReference type="EMBL" id="BPLQ01001438">
    <property type="protein sequence ID" value="GIX81762.1"/>
    <property type="molecule type" value="Genomic_DNA"/>
</dbReference>
<proteinExistence type="predicted"/>
<feature type="region of interest" description="Disordered" evidence="1">
    <location>
        <begin position="270"/>
        <end position="315"/>
    </location>
</feature>